<keyword evidence="6" id="KW-0949">S-adenosyl-L-methionine</keyword>
<dbReference type="Pfam" id="PF05033">
    <property type="entry name" value="Pre-SET"/>
    <property type="match status" value="1"/>
</dbReference>
<dbReference type="InterPro" id="IPR046341">
    <property type="entry name" value="SET_dom_sf"/>
</dbReference>
<dbReference type="PIRSF" id="PIRSF009343">
    <property type="entry name" value="SUV39_SET"/>
    <property type="match status" value="1"/>
</dbReference>
<feature type="non-terminal residue" evidence="15">
    <location>
        <position position="391"/>
    </location>
</feature>
<dbReference type="SUPFAM" id="SSF82199">
    <property type="entry name" value="SET domain"/>
    <property type="match status" value="1"/>
</dbReference>
<feature type="binding site" evidence="11">
    <location>
        <position position="157"/>
    </location>
    <ligand>
        <name>Zn(2+)</name>
        <dbReference type="ChEBI" id="CHEBI:29105"/>
        <label>1</label>
    </ligand>
</feature>
<dbReference type="CDD" id="cd00024">
    <property type="entry name" value="CD_CSD"/>
    <property type="match status" value="1"/>
</dbReference>
<comment type="subcellular location">
    <subcellularLocation>
        <location evidence="2">Chromosome</location>
    </subcellularLocation>
    <subcellularLocation>
        <location evidence="1">Nucleus</location>
    </subcellularLocation>
</comment>
<evidence type="ECO:0000256" key="5">
    <source>
        <dbReference type="ARBA" id="ARBA00022679"/>
    </source>
</evidence>
<dbReference type="SMART" id="SM00317">
    <property type="entry name" value="SET"/>
    <property type="match status" value="1"/>
</dbReference>
<evidence type="ECO:0000256" key="8">
    <source>
        <dbReference type="ARBA" id="ARBA00022833"/>
    </source>
</evidence>
<dbReference type="SUPFAM" id="SSF54160">
    <property type="entry name" value="Chromo domain-like"/>
    <property type="match status" value="1"/>
</dbReference>
<evidence type="ECO:0000256" key="7">
    <source>
        <dbReference type="ARBA" id="ARBA00022723"/>
    </source>
</evidence>
<feature type="binding site" evidence="11">
    <location>
        <position position="145"/>
    </location>
    <ligand>
        <name>Zn(2+)</name>
        <dbReference type="ChEBI" id="CHEBI:29105"/>
        <label>1</label>
    </ligand>
</feature>
<evidence type="ECO:0000256" key="11">
    <source>
        <dbReference type="PIRSR" id="PIRSR009343-2"/>
    </source>
</evidence>
<dbReference type="GO" id="GO:0046974">
    <property type="term" value="F:histone H3K9 methyltransferase activity"/>
    <property type="evidence" value="ECO:0007669"/>
    <property type="project" value="InterPro"/>
</dbReference>
<dbReference type="InterPro" id="IPR050973">
    <property type="entry name" value="H3K9_Histone-Lys_N-MTase"/>
</dbReference>
<dbReference type="GO" id="GO:0032259">
    <property type="term" value="P:methylation"/>
    <property type="evidence" value="ECO:0007669"/>
    <property type="project" value="UniProtKB-KW"/>
</dbReference>
<organism evidence="15 16">
    <name type="scientific">Dentiscutata erythropus</name>
    <dbReference type="NCBI Taxonomy" id="1348616"/>
    <lineage>
        <taxon>Eukaryota</taxon>
        <taxon>Fungi</taxon>
        <taxon>Fungi incertae sedis</taxon>
        <taxon>Mucoromycota</taxon>
        <taxon>Glomeromycotina</taxon>
        <taxon>Glomeromycetes</taxon>
        <taxon>Diversisporales</taxon>
        <taxon>Gigasporaceae</taxon>
        <taxon>Dentiscutata</taxon>
    </lineage>
</organism>
<dbReference type="PROSITE" id="PS50867">
    <property type="entry name" value="PRE_SET"/>
    <property type="match status" value="1"/>
</dbReference>
<dbReference type="GO" id="GO:0005694">
    <property type="term" value="C:chromosome"/>
    <property type="evidence" value="ECO:0007669"/>
    <property type="project" value="UniProtKB-SubCell"/>
</dbReference>
<feature type="binding site" evidence="11">
    <location>
        <position position="157"/>
    </location>
    <ligand>
        <name>Zn(2+)</name>
        <dbReference type="ChEBI" id="CHEBI:29105"/>
        <label>3</label>
    </ligand>
</feature>
<evidence type="ECO:0000256" key="4">
    <source>
        <dbReference type="ARBA" id="ARBA00022603"/>
    </source>
</evidence>
<dbReference type="PROSITE" id="PS50013">
    <property type="entry name" value="CHROMO_2"/>
    <property type="match status" value="1"/>
</dbReference>
<keyword evidence="3" id="KW-0158">Chromosome</keyword>
<dbReference type="SMART" id="SM00468">
    <property type="entry name" value="PreSET"/>
    <property type="match status" value="1"/>
</dbReference>
<keyword evidence="5" id="KW-0808">Transferase</keyword>
<evidence type="ECO:0000256" key="3">
    <source>
        <dbReference type="ARBA" id="ARBA00022454"/>
    </source>
</evidence>
<evidence type="ECO:0000256" key="6">
    <source>
        <dbReference type="ARBA" id="ARBA00022691"/>
    </source>
</evidence>
<feature type="binding site" evidence="11">
    <location>
        <position position="188"/>
    </location>
    <ligand>
        <name>Zn(2+)</name>
        <dbReference type="ChEBI" id="CHEBI:29105"/>
        <label>2</label>
    </ligand>
</feature>
<dbReference type="PANTHER" id="PTHR46223">
    <property type="entry name" value="HISTONE-LYSINE N-METHYLTRANSFERASE SUV39H"/>
    <property type="match status" value="1"/>
</dbReference>
<feature type="binding site" evidence="11">
    <location>
        <position position="198"/>
    </location>
    <ligand>
        <name>Zn(2+)</name>
        <dbReference type="ChEBI" id="CHEBI:29105"/>
        <label>3</label>
    </ligand>
</feature>
<feature type="binding site" evidence="11">
    <location>
        <position position="194"/>
    </location>
    <ligand>
        <name>Zn(2+)</name>
        <dbReference type="ChEBI" id="CHEBI:29105"/>
        <label>3</label>
    </ligand>
</feature>
<dbReference type="PROSITE" id="PS50280">
    <property type="entry name" value="SET"/>
    <property type="match status" value="1"/>
</dbReference>
<evidence type="ECO:0000256" key="9">
    <source>
        <dbReference type="ARBA" id="ARBA00022853"/>
    </source>
</evidence>
<dbReference type="InterPro" id="IPR007728">
    <property type="entry name" value="Pre-SET_dom"/>
</dbReference>
<comment type="caution">
    <text evidence="15">The sequence shown here is derived from an EMBL/GenBank/DDBJ whole genome shotgun (WGS) entry which is preliminary data.</text>
</comment>
<dbReference type="OrthoDB" id="308383at2759"/>
<feature type="domain" description="SET" evidence="13">
    <location>
        <begin position="209"/>
        <end position="337"/>
    </location>
</feature>
<feature type="binding site" evidence="11">
    <location>
        <position position="147"/>
    </location>
    <ligand>
        <name>Zn(2+)</name>
        <dbReference type="ChEBI" id="CHEBI:29105"/>
        <label>1</label>
    </ligand>
</feature>
<dbReference type="InterPro" id="IPR000953">
    <property type="entry name" value="Chromo/chromo_shadow_dom"/>
</dbReference>
<keyword evidence="16" id="KW-1185">Reference proteome</keyword>
<reference evidence="15" key="1">
    <citation type="submission" date="2021-06" db="EMBL/GenBank/DDBJ databases">
        <authorList>
            <person name="Kallberg Y."/>
            <person name="Tangrot J."/>
            <person name="Rosling A."/>
        </authorList>
    </citation>
    <scope>NUCLEOTIDE SEQUENCE</scope>
    <source>
        <strain evidence="15">MA453B</strain>
    </source>
</reference>
<dbReference type="SMART" id="SM00298">
    <property type="entry name" value="CHROMO"/>
    <property type="match status" value="1"/>
</dbReference>
<feature type="binding site" evidence="11">
    <location>
        <position position="145"/>
    </location>
    <ligand>
        <name>Zn(2+)</name>
        <dbReference type="ChEBI" id="CHEBI:29105"/>
        <label>2</label>
    </ligand>
</feature>
<dbReference type="InterPro" id="IPR023779">
    <property type="entry name" value="Chromodomain_CS"/>
</dbReference>
<gene>
    <name evidence="15" type="ORF">DERYTH_LOCUS10149</name>
</gene>
<dbReference type="GO" id="GO:0008270">
    <property type="term" value="F:zinc ion binding"/>
    <property type="evidence" value="ECO:0007669"/>
    <property type="project" value="InterPro"/>
</dbReference>
<protein>
    <submittedName>
        <fullName evidence="15">17084_t:CDS:1</fullName>
    </submittedName>
</protein>
<feature type="binding site" evidence="11">
    <location>
        <position position="192"/>
    </location>
    <ligand>
        <name>Zn(2+)</name>
        <dbReference type="ChEBI" id="CHEBI:29105"/>
        <label>2</label>
    </ligand>
</feature>
<feature type="domain" description="Pre-SET" evidence="14">
    <location>
        <begin position="143"/>
        <end position="206"/>
    </location>
</feature>
<feature type="domain" description="Chromo" evidence="12">
    <location>
        <begin position="5"/>
        <end position="51"/>
    </location>
</feature>
<dbReference type="Gene3D" id="2.170.270.10">
    <property type="entry name" value="SET domain"/>
    <property type="match status" value="1"/>
</dbReference>
<sequence>MDYEYEVEKVIDKKEENGIEYYFLKWKNFDESYNTWEPAQNLNCPGLLQTFNLEKALEQWLIEEDLCILRQQPQNGTIRKKSKTKNMIEFEHSHQTFIHNDEPPIPIFNDIDNQGIPLEFTYVDDYVYGKDVPHPEQYQGPIVGCDCEFGKCKGKHCSCLKKENGGRLYYNRITGAVNLEPGNAIIECNDACSCDLSCPNRVTQRRRNVNLGLKRFAEKGWGVIALQRIPKDSFITYYLGEIITSQEADLRGNKYDEVGKTYLFDIDFYDDDSTATSFFTIDACKYGNISHFFNHSCDPNLVVFPVLNGTCDIRLHHVAFFAKRDIEFGDELTFDYVGAVESKHTSDGSRMDVDVQIQEENISKFECCWMWNGGTDFARIVNPSNIERKTA</sequence>
<proteinExistence type="predicted"/>
<dbReference type="InterPro" id="IPR011381">
    <property type="entry name" value="H3-K9_MeTrfase_SUV39H1/2-like"/>
</dbReference>
<evidence type="ECO:0000256" key="1">
    <source>
        <dbReference type="ARBA" id="ARBA00004123"/>
    </source>
</evidence>
<evidence type="ECO:0000259" key="14">
    <source>
        <dbReference type="PROSITE" id="PS50867"/>
    </source>
</evidence>
<keyword evidence="8 11" id="KW-0862">Zinc</keyword>
<dbReference type="Pfam" id="PF00385">
    <property type="entry name" value="Chromo"/>
    <property type="match status" value="1"/>
</dbReference>
<dbReference type="GO" id="GO:0005634">
    <property type="term" value="C:nucleus"/>
    <property type="evidence" value="ECO:0007669"/>
    <property type="project" value="UniProtKB-SubCell"/>
</dbReference>
<dbReference type="InterPro" id="IPR023780">
    <property type="entry name" value="Chromo_domain"/>
</dbReference>
<dbReference type="InterPro" id="IPR001214">
    <property type="entry name" value="SET_dom"/>
</dbReference>
<evidence type="ECO:0000256" key="10">
    <source>
        <dbReference type="ARBA" id="ARBA00023242"/>
    </source>
</evidence>
<keyword evidence="9" id="KW-0156">Chromatin regulator</keyword>
<keyword evidence="7 11" id="KW-0479">Metal-binding</keyword>
<evidence type="ECO:0000259" key="12">
    <source>
        <dbReference type="PROSITE" id="PS50013"/>
    </source>
</evidence>
<evidence type="ECO:0000313" key="16">
    <source>
        <dbReference type="Proteomes" id="UP000789405"/>
    </source>
</evidence>
<dbReference type="EMBL" id="CAJVPY010005784">
    <property type="protein sequence ID" value="CAG8650368.1"/>
    <property type="molecule type" value="Genomic_DNA"/>
</dbReference>
<name>A0A9N9DWA1_9GLOM</name>
<dbReference type="PANTHER" id="PTHR46223:SF4">
    <property type="entry name" value="HISTONE-LYSINE N-METHYLTRANSFERASE-RELATED"/>
    <property type="match status" value="1"/>
</dbReference>
<evidence type="ECO:0000259" key="13">
    <source>
        <dbReference type="PROSITE" id="PS50280"/>
    </source>
</evidence>
<dbReference type="Pfam" id="PF00856">
    <property type="entry name" value="SET"/>
    <property type="match status" value="1"/>
</dbReference>
<keyword evidence="4" id="KW-0489">Methyltransferase</keyword>
<feature type="binding site" evidence="11">
    <location>
        <position position="188"/>
    </location>
    <ligand>
        <name>Zn(2+)</name>
        <dbReference type="ChEBI" id="CHEBI:29105"/>
        <label>3</label>
    </ligand>
</feature>
<evidence type="ECO:0000313" key="15">
    <source>
        <dbReference type="EMBL" id="CAG8650368.1"/>
    </source>
</evidence>
<dbReference type="Proteomes" id="UP000789405">
    <property type="component" value="Unassembled WGS sequence"/>
</dbReference>
<dbReference type="InterPro" id="IPR016197">
    <property type="entry name" value="Chromo-like_dom_sf"/>
</dbReference>
<feature type="binding site" evidence="11">
    <location>
        <position position="297"/>
    </location>
    <ligand>
        <name>Zn(2+)</name>
        <dbReference type="ChEBI" id="CHEBI:29105"/>
        <label>4</label>
    </ligand>
</feature>
<dbReference type="PROSITE" id="PS00598">
    <property type="entry name" value="CHROMO_1"/>
    <property type="match status" value="1"/>
</dbReference>
<accession>A0A9N9DWA1</accession>
<evidence type="ECO:0000256" key="2">
    <source>
        <dbReference type="ARBA" id="ARBA00004286"/>
    </source>
</evidence>
<dbReference type="Gene3D" id="2.40.50.40">
    <property type="match status" value="1"/>
</dbReference>
<dbReference type="AlphaFoldDB" id="A0A9N9DWA1"/>
<keyword evidence="10" id="KW-0539">Nucleus</keyword>
<feature type="binding site" evidence="11">
    <location>
        <position position="159"/>
    </location>
    <ligand>
        <name>Zn(2+)</name>
        <dbReference type="ChEBI" id="CHEBI:29105"/>
        <label>1</label>
    </ligand>
</feature>